<dbReference type="Proteomes" id="UP000231994">
    <property type="component" value="Chromosome"/>
</dbReference>
<gene>
    <name evidence="1" type="ORF">A9D01_07600</name>
</gene>
<dbReference type="AlphaFoldDB" id="A0ABC8CNG7"/>
<accession>A0ABC8CNG7</accession>
<evidence type="ECO:0000313" key="1">
    <source>
        <dbReference type="EMBL" id="ATZ08628.1"/>
    </source>
</evidence>
<evidence type="ECO:0000313" key="2">
    <source>
        <dbReference type="Proteomes" id="UP000231994"/>
    </source>
</evidence>
<protein>
    <submittedName>
        <fullName evidence="1">Uncharacterized protein</fullName>
    </submittedName>
</protein>
<reference evidence="1 2" key="1">
    <citation type="submission" date="2017-11" db="EMBL/GenBank/DDBJ databases">
        <title>Whole genome sequencing of cultured pathogen.</title>
        <authorList>
            <person name="Hoffmann M."/>
            <person name="Sanchez M."/>
            <person name="Timme R."/>
            <person name="Nudel K."/>
            <person name="Bry L."/>
        </authorList>
    </citation>
    <scope>NUCLEOTIDE SEQUENCE [LARGE SCALE GENOMIC DNA]</scope>
    <source>
        <strain evidence="1 2">216</strain>
    </source>
</reference>
<name>A0ABC8CNG7_CORST</name>
<proteinExistence type="predicted"/>
<organism evidence="1 2">
    <name type="scientific">Corynebacterium striatum</name>
    <dbReference type="NCBI Taxonomy" id="43770"/>
    <lineage>
        <taxon>Bacteria</taxon>
        <taxon>Bacillati</taxon>
        <taxon>Actinomycetota</taxon>
        <taxon>Actinomycetes</taxon>
        <taxon>Mycobacteriales</taxon>
        <taxon>Corynebacteriaceae</taxon>
        <taxon>Corynebacterium</taxon>
    </lineage>
</organism>
<dbReference type="RefSeq" id="WP_100618983.1">
    <property type="nucleotide sequence ID" value="NZ_CP024932.1"/>
</dbReference>
<sequence>MTFSKKSLAAIQADVNNIKADVNKAYNIVDGKKNDYTQEGAQKAFKTWLYQYDVPGKLIDARHDVQAWRDSAQRQADKARAKLYPKANDVNEQLAAELAVSRIMGRGNFDRESFLQQFDTLGATATRTLLIEESIARGIISQDVIEGYTMQTNEDYRQLTTQAQKAAALAHSVEHQIDYLERKGDNMHLEAGATASVDVSKIEGAEVEY</sequence>
<dbReference type="EMBL" id="CP024932">
    <property type="protein sequence ID" value="ATZ08628.1"/>
    <property type="molecule type" value="Genomic_DNA"/>
</dbReference>